<comment type="caution">
    <text evidence="2">The sequence shown here is derived from an EMBL/GenBank/DDBJ whole genome shotgun (WGS) entry which is preliminary data.</text>
</comment>
<dbReference type="EMBL" id="BOOZ01000059">
    <property type="protein sequence ID" value="GIJ12683.1"/>
    <property type="molecule type" value="Genomic_DNA"/>
</dbReference>
<keyword evidence="3" id="KW-1185">Reference proteome</keyword>
<organism evidence="2 3">
    <name type="scientific">Micromonospora andamanensis</name>
    <dbReference type="NCBI Taxonomy" id="1287068"/>
    <lineage>
        <taxon>Bacteria</taxon>
        <taxon>Bacillati</taxon>
        <taxon>Actinomycetota</taxon>
        <taxon>Actinomycetes</taxon>
        <taxon>Micromonosporales</taxon>
        <taxon>Micromonosporaceae</taxon>
        <taxon>Micromonospora</taxon>
    </lineage>
</organism>
<sequence length="100" mass="10745">MPVLQHDRTGLEADDGPAEAGIGVLDHEIRVGLDLRGHLPPPPVPRQHVLAVPPPHPATLIPRPTHPNPDTPHPSHPLAIMQLWHVTKAVNISQSPTTTA</sequence>
<feature type="region of interest" description="Disordered" evidence="1">
    <location>
        <begin position="39"/>
        <end position="76"/>
    </location>
</feature>
<protein>
    <submittedName>
        <fullName evidence="2">Uncharacterized protein</fullName>
    </submittedName>
</protein>
<evidence type="ECO:0000256" key="1">
    <source>
        <dbReference type="SAM" id="MobiDB-lite"/>
    </source>
</evidence>
<evidence type="ECO:0000313" key="3">
    <source>
        <dbReference type="Proteomes" id="UP000647017"/>
    </source>
</evidence>
<accession>A0ABQ4I457</accession>
<feature type="compositionally biased region" description="Pro residues" evidence="1">
    <location>
        <begin position="64"/>
        <end position="75"/>
    </location>
</feature>
<reference evidence="2 3" key="1">
    <citation type="submission" date="2021-01" db="EMBL/GenBank/DDBJ databases">
        <title>Whole genome shotgun sequence of Verrucosispora andamanensis NBRC 109075.</title>
        <authorList>
            <person name="Komaki H."/>
            <person name="Tamura T."/>
        </authorList>
    </citation>
    <scope>NUCLEOTIDE SEQUENCE [LARGE SCALE GENOMIC DNA]</scope>
    <source>
        <strain evidence="2 3">NBRC 109075</strain>
    </source>
</reference>
<name>A0ABQ4I457_9ACTN</name>
<evidence type="ECO:0000313" key="2">
    <source>
        <dbReference type="EMBL" id="GIJ12683.1"/>
    </source>
</evidence>
<gene>
    <name evidence="2" type="ORF">Van01_58970</name>
</gene>
<dbReference type="Proteomes" id="UP000647017">
    <property type="component" value="Unassembled WGS sequence"/>
</dbReference>
<proteinExistence type="predicted"/>